<evidence type="ECO:0000313" key="2">
    <source>
        <dbReference type="Proteomes" id="UP001164250"/>
    </source>
</evidence>
<comment type="caution">
    <text evidence="1">The sequence shown here is derived from an EMBL/GenBank/DDBJ whole genome shotgun (WGS) entry which is preliminary data.</text>
</comment>
<keyword evidence="2" id="KW-1185">Reference proteome</keyword>
<sequence>MSTSIYPKFERKKHKSFHCLLTVILLAAAFFLGSAFVVSKCKERIFRWGVLSRSKMCETRDRLYGSETLPKGIVSGTSDLKMRPLSGPGNEKNSKTPMNLLAIAAGIKQKESVDKIVKKNGVLKPYMYPLSIKLSGGLLSVSCIRILFQAMPKYSCGMKTLELTILMLKGLEISQPALDPEYSELHHQLTARDNRTRVHRRIVKVIGGGRRCHENSTNPPCTGFVEMMAPVFSRASWRCAWHIIQNDLVHAWGLDFQLGYCAQGDPTKNIGIVDSKYVVHYGLPTLRRSGTKGQKLDFALN</sequence>
<gene>
    <name evidence="1" type="ORF">Patl1_03140</name>
</gene>
<name>A0ACC1C6Q7_9ROSI</name>
<reference evidence="2" key="1">
    <citation type="journal article" date="2023" name="G3 (Bethesda)">
        <title>Genome assembly and association tests identify interacting loci associated with vigor, precocity, and sex in interspecific pistachio rootstocks.</title>
        <authorList>
            <person name="Palmer W."/>
            <person name="Jacygrad E."/>
            <person name="Sagayaradj S."/>
            <person name="Cavanaugh K."/>
            <person name="Han R."/>
            <person name="Bertier L."/>
            <person name="Beede B."/>
            <person name="Kafkas S."/>
            <person name="Golino D."/>
            <person name="Preece J."/>
            <person name="Michelmore R."/>
        </authorList>
    </citation>
    <scope>NUCLEOTIDE SEQUENCE [LARGE SCALE GENOMIC DNA]</scope>
</reference>
<protein>
    <submittedName>
        <fullName evidence="1">Uncharacterized protein</fullName>
    </submittedName>
</protein>
<dbReference type="EMBL" id="CM047897">
    <property type="protein sequence ID" value="KAJ0111328.1"/>
    <property type="molecule type" value="Genomic_DNA"/>
</dbReference>
<evidence type="ECO:0000313" key="1">
    <source>
        <dbReference type="EMBL" id="KAJ0111328.1"/>
    </source>
</evidence>
<proteinExistence type="predicted"/>
<organism evidence="1 2">
    <name type="scientific">Pistacia atlantica</name>
    <dbReference type="NCBI Taxonomy" id="434234"/>
    <lineage>
        <taxon>Eukaryota</taxon>
        <taxon>Viridiplantae</taxon>
        <taxon>Streptophyta</taxon>
        <taxon>Embryophyta</taxon>
        <taxon>Tracheophyta</taxon>
        <taxon>Spermatophyta</taxon>
        <taxon>Magnoliopsida</taxon>
        <taxon>eudicotyledons</taxon>
        <taxon>Gunneridae</taxon>
        <taxon>Pentapetalae</taxon>
        <taxon>rosids</taxon>
        <taxon>malvids</taxon>
        <taxon>Sapindales</taxon>
        <taxon>Anacardiaceae</taxon>
        <taxon>Pistacia</taxon>
    </lineage>
</organism>
<dbReference type="Proteomes" id="UP001164250">
    <property type="component" value="Chromosome 1"/>
</dbReference>
<accession>A0ACC1C6Q7</accession>